<gene>
    <name evidence="1" type="ORF">ACFQJ4_01815</name>
</gene>
<name>A0ABD5ZKT8_9EURY</name>
<reference evidence="1 2" key="1">
    <citation type="journal article" date="2019" name="Int. J. Syst. Evol. Microbiol.">
        <title>The Global Catalogue of Microorganisms (GCM) 10K type strain sequencing project: providing services to taxonomists for standard genome sequencing and annotation.</title>
        <authorList>
            <consortium name="The Broad Institute Genomics Platform"/>
            <consortium name="The Broad Institute Genome Sequencing Center for Infectious Disease"/>
            <person name="Wu L."/>
            <person name="Ma J."/>
        </authorList>
    </citation>
    <scope>NUCLEOTIDE SEQUENCE [LARGE SCALE GENOMIC DNA]</scope>
    <source>
        <strain evidence="1 2">DT85</strain>
    </source>
</reference>
<sequence length="104" mass="11512">MGAVTTPLGTEAESIFRDLGYDVEHHGGELRATRRWRTVYVTTAAPDEAPDHGEFRCFVARADRATDVRDELCRADHPYDWAVVAVGEDGYDVLHPDAGTLRAP</sequence>
<protein>
    <submittedName>
        <fullName evidence="1">Uncharacterized protein</fullName>
    </submittedName>
</protein>
<proteinExistence type="predicted"/>
<dbReference type="Pfam" id="PF23429">
    <property type="entry name" value="DUF7116"/>
    <property type="match status" value="1"/>
</dbReference>
<dbReference type="AlphaFoldDB" id="A0ABD5ZKT8"/>
<comment type="caution">
    <text evidence="1">The sequence shown here is derived from an EMBL/GenBank/DDBJ whole genome shotgun (WGS) entry which is preliminary data.</text>
</comment>
<dbReference type="RefSeq" id="WP_276235041.1">
    <property type="nucleotide sequence ID" value="NZ_CP119802.1"/>
</dbReference>
<dbReference type="InterPro" id="IPR055540">
    <property type="entry name" value="DUF7116"/>
</dbReference>
<evidence type="ECO:0000313" key="1">
    <source>
        <dbReference type="EMBL" id="MFC7234045.1"/>
    </source>
</evidence>
<dbReference type="Proteomes" id="UP001596398">
    <property type="component" value="Unassembled WGS sequence"/>
</dbReference>
<dbReference type="GeneID" id="79265708"/>
<organism evidence="1 2">
    <name type="scientific">Halosegnis marinus</name>
    <dbReference type="NCBI Taxonomy" id="3034023"/>
    <lineage>
        <taxon>Archaea</taxon>
        <taxon>Methanobacteriati</taxon>
        <taxon>Methanobacteriota</taxon>
        <taxon>Stenosarchaea group</taxon>
        <taxon>Halobacteria</taxon>
        <taxon>Halobacteriales</taxon>
        <taxon>Natronomonadaceae</taxon>
        <taxon>Halosegnis</taxon>
    </lineage>
</organism>
<accession>A0ABD5ZKT8</accession>
<dbReference type="EMBL" id="JBHTAP010000001">
    <property type="protein sequence ID" value="MFC7234045.1"/>
    <property type="molecule type" value="Genomic_DNA"/>
</dbReference>
<evidence type="ECO:0000313" key="2">
    <source>
        <dbReference type="Proteomes" id="UP001596398"/>
    </source>
</evidence>
<keyword evidence="2" id="KW-1185">Reference proteome</keyword>